<evidence type="ECO:0000313" key="3">
    <source>
        <dbReference type="EMBL" id="MFD2141322.1"/>
    </source>
</evidence>
<keyword evidence="4" id="KW-1185">Reference proteome</keyword>
<keyword evidence="3" id="KW-0540">Nuclease</keyword>
<dbReference type="GO" id="GO:0004519">
    <property type="term" value="F:endonuclease activity"/>
    <property type="evidence" value="ECO:0007669"/>
    <property type="project" value="UniProtKB-KW"/>
</dbReference>
<evidence type="ECO:0000259" key="2">
    <source>
        <dbReference type="Pfam" id="PF04480"/>
    </source>
</evidence>
<protein>
    <submittedName>
        <fullName evidence="3">Endonuclease domain-containing protein</fullName>
    </submittedName>
</protein>
<dbReference type="RefSeq" id="WP_343207625.1">
    <property type="nucleotide sequence ID" value="NZ_JAHBGB010000002.1"/>
</dbReference>
<organism evidence="3 4">
    <name type="scientific">Ancylobacter oerskovii</name>
    <dbReference type="NCBI Taxonomy" id="459519"/>
    <lineage>
        <taxon>Bacteria</taxon>
        <taxon>Pseudomonadati</taxon>
        <taxon>Pseudomonadota</taxon>
        <taxon>Alphaproteobacteria</taxon>
        <taxon>Hyphomicrobiales</taxon>
        <taxon>Xanthobacteraceae</taxon>
        <taxon>Ancylobacter</taxon>
    </lineage>
</organism>
<evidence type="ECO:0000313" key="4">
    <source>
        <dbReference type="Proteomes" id="UP001597299"/>
    </source>
</evidence>
<keyword evidence="3" id="KW-0378">Hydrolase</keyword>
<feature type="region of interest" description="Disordered" evidence="1">
    <location>
        <begin position="1"/>
        <end position="50"/>
    </location>
</feature>
<keyword evidence="3" id="KW-0255">Endonuclease</keyword>
<dbReference type="PANTHER" id="PTHR38590:SF1">
    <property type="entry name" value="BLL0828 PROTEIN"/>
    <property type="match status" value="1"/>
</dbReference>
<dbReference type="PANTHER" id="PTHR38590">
    <property type="entry name" value="BLL0828 PROTEIN"/>
    <property type="match status" value="1"/>
</dbReference>
<proteinExistence type="predicted"/>
<accession>A0ABW4YY99</accession>
<gene>
    <name evidence="3" type="ORF">ACFSNC_12970</name>
</gene>
<reference evidence="4" key="1">
    <citation type="journal article" date="2019" name="Int. J. Syst. Evol. Microbiol.">
        <title>The Global Catalogue of Microorganisms (GCM) 10K type strain sequencing project: providing services to taxonomists for standard genome sequencing and annotation.</title>
        <authorList>
            <consortium name="The Broad Institute Genomics Platform"/>
            <consortium name="The Broad Institute Genome Sequencing Center for Infectious Disease"/>
            <person name="Wu L."/>
            <person name="Ma J."/>
        </authorList>
    </citation>
    <scope>NUCLEOTIDE SEQUENCE [LARGE SCALE GENOMIC DNA]</scope>
    <source>
        <strain evidence="4">CCM 7435</strain>
    </source>
</reference>
<feature type="domain" description="DUF559" evidence="2">
    <location>
        <begin position="55"/>
        <end position="101"/>
    </location>
</feature>
<dbReference type="InterPro" id="IPR047216">
    <property type="entry name" value="Endonuclease_DUF559_bact"/>
</dbReference>
<dbReference type="InterPro" id="IPR007569">
    <property type="entry name" value="DUF559"/>
</dbReference>
<dbReference type="EMBL" id="JBHUHD010000001">
    <property type="protein sequence ID" value="MFD2141322.1"/>
    <property type="molecule type" value="Genomic_DNA"/>
</dbReference>
<dbReference type="Pfam" id="PF04480">
    <property type="entry name" value="DUF559"/>
    <property type="match status" value="1"/>
</dbReference>
<comment type="caution">
    <text evidence="3">The sequence shown here is derived from an EMBL/GenBank/DDBJ whole genome shotgun (WGS) entry which is preliminary data.</text>
</comment>
<dbReference type="Proteomes" id="UP001597299">
    <property type="component" value="Unassembled WGS sequence"/>
</dbReference>
<name>A0ABW4YY99_9HYPH</name>
<evidence type="ECO:0000256" key="1">
    <source>
        <dbReference type="SAM" id="MobiDB-lite"/>
    </source>
</evidence>
<sequence>MAGARTSPLPEGGGARSFGWRKSKRRLDLSPRGRGRRAAAGEGERREKVMSNPIARARRLRRDHTDVEQLLWSRLRNRQLDGWKFRRQEPVGCFVVDFLCVPPPN</sequence>